<dbReference type="RefSeq" id="WP_188123891.1">
    <property type="nucleotide sequence ID" value="NZ_BOMP01000124.1"/>
</dbReference>
<dbReference type="GO" id="GO:0005829">
    <property type="term" value="C:cytosol"/>
    <property type="evidence" value="ECO:0007669"/>
    <property type="project" value="TreeGrafter"/>
</dbReference>
<evidence type="ECO:0000259" key="2">
    <source>
        <dbReference type="Pfam" id="PF13193"/>
    </source>
</evidence>
<name>A0A7W7HJY8_9ACTN</name>
<dbReference type="NCBIfam" id="TIGR01733">
    <property type="entry name" value="AA-adenyl-dom"/>
    <property type="match status" value="1"/>
</dbReference>
<dbReference type="Gene3D" id="3.30.300.30">
    <property type="match status" value="1"/>
</dbReference>
<reference evidence="4 5" key="1">
    <citation type="submission" date="2020-08" db="EMBL/GenBank/DDBJ databases">
        <title>Sequencing the genomes of 1000 actinobacteria strains.</title>
        <authorList>
            <person name="Klenk H.-P."/>
        </authorList>
    </citation>
    <scope>NUCLEOTIDE SEQUENCE [LARGE SCALE GENOMIC DNA]</scope>
    <source>
        <strain evidence="4 5">DSM 43150</strain>
    </source>
</reference>
<dbReference type="InterPro" id="IPR010071">
    <property type="entry name" value="AA_adenyl_dom"/>
</dbReference>
<dbReference type="Proteomes" id="UP000631312">
    <property type="component" value="Unassembled WGS sequence"/>
</dbReference>
<dbReference type="SUPFAM" id="SSF56801">
    <property type="entry name" value="Acetyl-CoA synthetase-like"/>
    <property type="match status" value="1"/>
</dbReference>
<dbReference type="Pfam" id="PF00501">
    <property type="entry name" value="AMP-binding"/>
    <property type="match status" value="1"/>
</dbReference>
<protein>
    <submittedName>
        <fullName evidence="4">Amino acid adenylation domain-containing protein</fullName>
    </submittedName>
</protein>
<dbReference type="AlphaFoldDB" id="A0A7W7HJY8"/>
<dbReference type="InterPro" id="IPR020845">
    <property type="entry name" value="AMP-binding_CS"/>
</dbReference>
<dbReference type="FunFam" id="3.40.50.980:FF:000001">
    <property type="entry name" value="Non-ribosomal peptide synthetase"/>
    <property type="match status" value="1"/>
</dbReference>
<dbReference type="EMBL" id="JACHNC010000001">
    <property type="protein sequence ID" value="MBB4751943.1"/>
    <property type="molecule type" value="Genomic_DNA"/>
</dbReference>
<dbReference type="GO" id="GO:0043041">
    <property type="term" value="P:amino acid activation for nonribosomal peptide biosynthetic process"/>
    <property type="evidence" value="ECO:0007669"/>
    <property type="project" value="TreeGrafter"/>
</dbReference>
<reference evidence="3 6" key="2">
    <citation type="submission" date="2021-01" db="EMBL/GenBank/DDBJ databases">
        <title>Whole genome shotgun sequence of Actinoplanes lobatus NBRC 12513.</title>
        <authorList>
            <person name="Komaki H."/>
            <person name="Tamura T."/>
        </authorList>
    </citation>
    <scope>NUCLEOTIDE SEQUENCE [LARGE SCALE GENOMIC DNA]</scope>
    <source>
        <strain evidence="3 6">NBRC 12513</strain>
    </source>
</reference>
<feature type="domain" description="AMP-binding enzyme C-terminal" evidence="2">
    <location>
        <begin position="415"/>
        <end position="491"/>
    </location>
</feature>
<dbReference type="GO" id="GO:0044550">
    <property type="term" value="P:secondary metabolite biosynthetic process"/>
    <property type="evidence" value="ECO:0007669"/>
    <property type="project" value="TreeGrafter"/>
</dbReference>
<dbReference type="FunFam" id="3.40.50.12780:FF:000012">
    <property type="entry name" value="Non-ribosomal peptide synthetase"/>
    <property type="match status" value="1"/>
</dbReference>
<dbReference type="InterPro" id="IPR045851">
    <property type="entry name" value="AMP-bd_C_sf"/>
</dbReference>
<evidence type="ECO:0000313" key="3">
    <source>
        <dbReference type="EMBL" id="GIE44330.1"/>
    </source>
</evidence>
<dbReference type="Pfam" id="PF13193">
    <property type="entry name" value="AMP-binding_C"/>
    <property type="match status" value="1"/>
</dbReference>
<evidence type="ECO:0000313" key="5">
    <source>
        <dbReference type="Proteomes" id="UP000590511"/>
    </source>
</evidence>
<feature type="domain" description="AMP-dependent synthetase/ligase" evidence="1">
    <location>
        <begin position="12"/>
        <end position="362"/>
    </location>
</feature>
<keyword evidence="6" id="KW-1185">Reference proteome</keyword>
<dbReference type="InterPro" id="IPR025110">
    <property type="entry name" value="AMP-bd_C"/>
</dbReference>
<gene>
    <name evidence="3" type="ORF">Alo02nite_72280</name>
    <name evidence="4" type="ORF">BJ964_006104</name>
</gene>
<proteinExistence type="predicted"/>
<dbReference type="PANTHER" id="PTHR45527">
    <property type="entry name" value="NONRIBOSOMAL PEPTIDE SYNTHETASE"/>
    <property type="match status" value="1"/>
</dbReference>
<organism evidence="4 5">
    <name type="scientific">Actinoplanes lobatus</name>
    <dbReference type="NCBI Taxonomy" id="113568"/>
    <lineage>
        <taxon>Bacteria</taxon>
        <taxon>Bacillati</taxon>
        <taxon>Actinomycetota</taxon>
        <taxon>Actinomycetes</taxon>
        <taxon>Micromonosporales</taxon>
        <taxon>Micromonosporaceae</taxon>
        <taxon>Actinoplanes</taxon>
    </lineage>
</organism>
<dbReference type="PANTHER" id="PTHR45527:SF1">
    <property type="entry name" value="FATTY ACID SYNTHASE"/>
    <property type="match status" value="1"/>
</dbReference>
<accession>A0A7W7HJY8</accession>
<evidence type="ECO:0000313" key="4">
    <source>
        <dbReference type="EMBL" id="MBB4751943.1"/>
    </source>
</evidence>
<comment type="caution">
    <text evidence="4">The sequence shown here is derived from an EMBL/GenBank/DDBJ whole genome shotgun (WGS) entry which is preliminary data.</text>
</comment>
<dbReference type="InterPro" id="IPR000873">
    <property type="entry name" value="AMP-dep_synth/lig_dom"/>
</dbReference>
<dbReference type="GO" id="GO:0031177">
    <property type="term" value="F:phosphopantetheine binding"/>
    <property type="evidence" value="ECO:0007669"/>
    <property type="project" value="TreeGrafter"/>
</dbReference>
<sequence length="511" mass="54938">MTTENTSLAGLFRNVARRRPDRVAIIDRDSTLTYQELDQASDRLAARLQERGVRPGDYVGLLLGRSAQVPVGILAVLKTGAAYVPLDPTYPSDRLRYIVEDAAIRTVVGEASDAGLVGLTPGDLVDPNAGGDSDRLVEPATAPGDTAYVIYTSGSTGRPKGCLVTHANVLSLLRAALPLFDVDGDDRWALFHSFSFDVSVWEFWASMSTGATAVVVPQEAAQSPAEFLRLLQTNRVTVLGQVPSVFRSLALAYDDAGRPPLDLRYLVFAGESVDLEVIAGFRKAFTGGPVVPVNMYGPTETTVYATHRILTEADLSGAVRSPIGHGLANTVIELCDDQLNPVPDGEVGEMLIGGEAVAAGYLNRPELTAERFVTRPTRFYRTGDLARRLPDGSLEFLGRNDAQIKLRGFRIELGEIEAALRTHPSVRDVAVTVTTTGVGAQFLVACVVVNGPAPARLADELKPHAMVTLPRYMVPDRYKVIEALPLTGSGKLDRNAVRELASARSPRPARG</sequence>
<evidence type="ECO:0000259" key="1">
    <source>
        <dbReference type="Pfam" id="PF00501"/>
    </source>
</evidence>
<dbReference type="EMBL" id="BOMP01000124">
    <property type="protein sequence ID" value="GIE44330.1"/>
    <property type="molecule type" value="Genomic_DNA"/>
</dbReference>
<dbReference type="Proteomes" id="UP000590511">
    <property type="component" value="Unassembled WGS sequence"/>
</dbReference>
<dbReference type="Gene3D" id="3.40.50.12780">
    <property type="entry name" value="N-terminal domain of ligase-like"/>
    <property type="match status" value="1"/>
</dbReference>
<dbReference type="PROSITE" id="PS00455">
    <property type="entry name" value="AMP_BINDING"/>
    <property type="match status" value="1"/>
</dbReference>
<evidence type="ECO:0000313" key="6">
    <source>
        <dbReference type="Proteomes" id="UP000631312"/>
    </source>
</evidence>
<dbReference type="InterPro" id="IPR042099">
    <property type="entry name" value="ANL_N_sf"/>
</dbReference>